<dbReference type="InterPro" id="IPR008993">
    <property type="entry name" value="TIMP-like_OB-fold"/>
</dbReference>
<comment type="caution">
    <text evidence="2">The sequence shown here is derived from an EMBL/GenBank/DDBJ whole genome shotgun (WGS) entry which is preliminary data.</text>
</comment>
<sequence>MNKIVLAIIVLLVLIQVGEPGTAHALSCVPPKSLKEEYDASALVFRGEVLRTNTANRKAEFEVKTIWKGSKEQIGEGIQVSDMWKSLKDGQDYIVFASGSEGQWVANICGNSRLWSELRPEQIAQLGTGIEAVPAEARGTGKAVSGLWLIAVVILAGGAAAALVRYRSGRRR</sequence>
<dbReference type="RefSeq" id="WP_344915064.1">
    <property type="nucleotide sequence ID" value="NZ_BAAAYO010000014.1"/>
</dbReference>
<keyword evidence="1" id="KW-0472">Membrane</keyword>
<evidence type="ECO:0000313" key="2">
    <source>
        <dbReference type="EMBL" id="MFB9753827.1"/>
    </source>
</evidence>
<feature type="transmembrane region" description="Helical" evidence="1">
    <location>
        <begin position="146"/>
        <end position="166"/>
    </location>
</feature>
<evidence type="ECO:0000313" key="3">
    <source>
        <dbReference type="Proteomes" id="UP001589619"/>
    </source>
</evidence>
<keyword evidence="1" id="KW-1133">Transmembrane helix</keyword>
<organism evidence="2 3">
    <name type="scientific">Paenibacillus hodogayensis</name>
    <dbReference type="NCBI Taxonomy" id="279208"/>
    <lineage>
        <taxon>Bacteria</taxon>
        <taxon>Bacillati</taxon>
        <taxon>Bacillota</taxon>
        <taxon>Bacilli</taxon>
        <taxon>Bacillales</taxon>
        <taxon>Paenibacillaceae</taxon>
        <taxon>Paenibacillus</taxon>
    </lineage>
</organism>
<name>A0ABV5VZR8_9BACL</name>
<gene>
    <name evidence="2" type="ORF">ACFFNY_19840</name>
</gene>
<evidence type="ECO:0000256" key="1">
    <source>
        <dbReference type="SAM" id="Phobius"/>
    </source>
</evidence>
<reference evidence="2 3" key="1">
    <citation type="submission" date="2024-09" db="EMBL/GenBank/DDBJ databases">
        <authorList>
            <person name="Sun Q."/>
            <person name="Mori K."/>
        </authorList>
    </citation>
    <scope>NUCLEOTIDE SEQUENCE [LARGE SCALE GENOMIC DNA]</scope>
    <source>
        <strain evidence="2 3">JCM 12520</strain>
    </source>
</reference>
<accession>A0ABV5VZR8</accession>
<dbReference type="Gene3D" id="2.40.50.120">
    <property type="match status" value="1"/>
</dbReference>
<protein>
    <recommendedName>
        <fullName evidence="4">Tissue inhibitor of metalloproteinase</fullName>
    </recommendedName>
</protein>
<proteinExistence type="predicted"/>
<keyword evidence="3" id="KW-1185">Reference proteome</keyword>
<evidence type="ECO:0008006" key="4">
    <source>
        <dbReference type="Google" id="ProtNLM"/>
    </source>
</evidence>
<dbReference type="Proteomes" id="UP001589619">
    <property type="component" value="Unassembled WGS sequence"/>
</dbReference>
<keyword evidence="1" id="KW-0812">Transmembrane</keyword>
<dbReference type="SUPFAM" id="SSF50242">
    <property type="entry name" value="TIMP-like"/>
    <property type="match status" value="1"/>
</dbReference>
<dbReference type="EMBL" id="JBHMAG010000013">
    <property type="protein sequence ID" value="MFB9753827.1"/>
    <property type="molecule type" value="Genomic_DNA"/>
</dbReference>